<evidence type="ECO:0000313" key="2">
    <source>
        <dbReference type="EMBL" id="AES82194.1"/>
    </source>
</evidence>
<sequence length="307" mass="35584">MGLEHKTKNLFHLFASSITPREIFYFFTHTLLSLFLPLSFLLLAKLLEIQYYLQRINFWHQKYYYSSPQNFSYILKLALHINPFILYFLVFIISISSLIHALTNKIINLSNNSLTSSCSSNIVRPRLYIAWILLCVFQVCVGLGIEGSILVGLYDSESSSFGVERSFLSRVVFLLGLHETTRVWCRMVVKPVVDDTVFGGVIRKERWVEKLGVDMCLGILWWWKLRDDVENLVVMSEAKKDQLMDVGINDFVGWCLYYLTVTIGMVKVVKGLMWILAMICPCRREMGVSMVEHSENDDKNFKNQSLE</sequence>
<dbReference type="Proteomes" id="UP000002051">
    <property type="component" value="Unassembled WGS sequence"/>
</dbReference>
<keyword evidence="4" id="KW-1185">Reference proteome</keyword>
<feature type="transmembrane region" description="Helical" evidence="1">
    <location>
        <begin position="23"/>
        <end position="44"/>
    </location>
</feature>
<evidence type="ECO:0000256" key="1">
    <source>
        <dbReference type="SAM" id="Phobius"/>
    </source>
</evidence>
<organism evidence="2 4">
    <name type="scientific">Medicago truncatula</name>
    <name type="common">Barrel medic</name>
    <name type="synonym">Medicago tribuloides</name>
    <dbReference type="NCBI Taxonomy" id="3880"/>
    <lineage>
        <taxon>Eukaryota</taxon>
        <taxon>Viridiplantae</taxon>
        <taxon>Streptophyta</taxon>
        <taxon>Embryophyta</taxon>
        <taxon>Tracheophyta</taxon>
        <taxon>Spermatophyta</taxon>
        <taxon>Magnoliopsida</taxon>
        <taxon>eudicotyledons</taxon>
        <taxon>Gunneridae</taxon>
        <taxon>Pentapetalae</taxon>
        <taxon>rosids</taxon>
        <taxon>fabids</taxon>
        <taxon>Fabales</taxon>
        <taxon>Fabaceae</taxon>
        <taxon>Papilionoideae</taxon>
        <taxon>50 kb inversion clade</taxon>
        <taxon>NPAAA clade</taxon>
        <taxon>Hologalegina</taxon>
        <taxon>IRL clade</taxon>
        <taxon>Trifolieae</taxon>
        <taxon>Medicago</taxon>
    </lineage>
</organism>
<dbReference type="PANTHER" id="PTHR37172">
    <property type="entry name" value="TRANSMEMBRANE PROTEIN"/>
    <property type="match status" value="1"/>
</dbReference>
<dbReference type="PANTHER" id="PTHR37172:SF3">
    <property type="entry name" value="TRANSMEMBRANE PROTEIN"/>
    <property type="match status" value="1"/>
</dbReference>
<dbReference type="PaxDb" id="3880-AES82194"/>
<dbReference type="eggNOG" id="ENOG502RHY4">
    <property type="taxonomic scope" value="Eukaryota"/>
</dbReference>
<dbReference type="EMBL" id="CM001223">
    <property type="protein sequence ID" value="AES82194.1"/>
    <property type="molecule type" value="Genomic_DNA"/>
</dbReference>
<protein>
    <submittedName>
        <fullName evidence="2">Transmembrane protein, putative</fullName>
    </submittedName>
</protein>
<feature type="transmembrane region" description="Helical" evidence="1">
    <location>
        <begin position="256"/>
        <end position="280"/>
    </location>
</feature>
<evidence type="ECO:0000313" key="4">
    <source>
        <dbReference type="Proteomes" id="UP000002051"/>
    </source>
</evidence>
<feature type="transmembrane region" description="Helical" evidence="1">
    <location>
        <begin position="84"/>
        <end position="107"/>
    </location>
</feature>
<reference evidence="2 4" key="2">
    <citation type="journal article" date="2014" name="BMC Genomics">
        <title>An improved genome release (version Mt4.0) for the model legume Medicago truncatula.</title>
        <authorList>
            <person name="Tang H."/>
            <person name="Krishnakumar V."/>
            <person name="Bidwell S."/>
            <person name="Rosen B."/>
            <person name="Chan A."/>
            <person name="Zhou S."/>
            <person name="Gentzbittel L."/>
            <person name="Childs K.L."/>
            <person name="Yandell M."/>
            <person name="Gundlach H."/>
            <person name="Mayer K.F."/>
            <person name="Schwartz D.C."/>
            <person name="Town C.D."/>
        </authorList>
    </citation>
    <scope>GENOME REANNOTATION</scope>
    <source>
        <strain evidence="3 4">cv. Jemalong A17</strain>
    </source>
</reference>
<dbReference type="HOGENOM" id="CLU_1051365_0_0_1"/>
<dbReference type="OMA" id="LRIAWII"/>
<reference evidence="3" key="3">
    <citation type="submission" date="2015-04" db="UniProtKB">
        <authorList>
            <consortium name="EnsemblPlants"/>
        </authorList>
    </citation>
    <scope>IDENTIFICATION</scope>
    <source>
        <strain evidence="3">cv. Jemalong A17</strain>
    </source>
</reference>
<name>G7KSU3_MEDTR</name>
<reference evidence="2 4" key="1">
    <citation type="journal article" date="2011" name="Nature">
        <title>The Medicago genome provides insight into the evolution of rhizobial symbioses.</title>
        <authorList>
            <person name="Young N.D."/>
            <person name="Debelle F."/>
            <person name="Oldroyd G.E."/>
            <person name="Geurts R."/>
            <person name="Cannon S.B."/>
            <person name="Udvardi M.K."/>
            <person name="Benedito V.A."/>
            <person name="Mayer K.F."/>
            <person name="Gouzy J."/>
            <person name="Schoof H."/>
            <person name="Van de Peer Y."/>
            <person name="Proost S."/>
            <person name="Cook D.R."/>
            <person name="Meyers B.C."/>
            <person name="Spannagl M."/>
            <person name="Cheung F."/>
            <person name="De Mita S."/>
            <person name="Krishnakumar V."/>
            <person name="Gundlach H."/>
            <person name="Zhou S."/>
            <person name="Mudge J."/>
            <person name="Bharti A.K."/>
            <person name="Murray J.D."/>
            <person name="Naoumkina M.A."/>
            <person name="Rosen B."/>
            <person name="Silverstein K.A."/>
            <person name="Tang H."/>
            <person name="Rombauts S."/>
            <person name="Zhao P.X."/>
            <person name="Zhou P."/>
            <person name="Barbe V."/>
            <person name="Bardou P."/>
            <person name="Bechner M."/>
            <person name="Bellec A."/>
            <person name="Berger A."/>
            <person name="Berges H."/>
            <person name="Bidwell S."/>
            <person name="Bisseling T."/>
            <person name="Choisne N."/>
            <person name="Couloux A."/>
            <person name="Denny R."/>
            <person name="Deshpande S."/>
            <person name="Dai X."/>
            <person name="Doyle J.J."/>
            <person name="Dudez A.M."/>
            <person name="Farmer A.D."/>
            <person name="Fouteau S."/>
            <person name="Franken C."/>
            <person name="Gibelin C."/>
            <person name="Gish J."/>
            <person name="Goldstein S."/>
            <person name="Gonzalez A.J."/>
            <person name="Green P.J."/>
            <person name="Hallab A."/>
            <person name="Hartog M."/>
            <person name="Hua A."/>
            <person name="Humphray S.J."/>
            <person name="Jeong D.H."/>
            <person name="Jing Y."/>
            <person name="Jocker A."/>
            <person name="Kenton S.M."/>
            <person name="Kim D.J."/>
            <person name="Klee K."/>
            <person name="Lai H."/>
            <person name="Lang C."/>
            <person name="Lin S."/>
            <person name="Macmil S.L."/>
            <person name="Magdelenat G."/>
            <person name="Matthews L."/>
            <person name="McCorrison J."/>
            <person name="Monaghan E.L."/>
            <person name="Mun J.H."/>
            <person name="Najar F.Z."/>
            <person name="Nicholson C."/>
            <person name="Noirot C."/>
            <person name="O'Bleness M."/>
            <person name="Paule C.R."/>
            <person name="Poulain J."/>
            <person name="Prion F."/>
            <person name="Qin B."/>
            <person name="Qu C."/>
            <person name="Retzel E.F."/>
            <person name="Riddle C."/>
            <person name="Sallet E."/>
            <person name="Samain S."/>
            <person name="Samson N."/>
            <person name="Sanders I."/>
            <person name="Saurat O."/>
            <person name="Scarpelli C."/>
            <person name="Schiex T."/>
            <person name="Segurens B."/>
            <person name="Severin A.J."/>
            <person name="Sherrier D.J."/>
            <person name="Shi R."/>
            <person name="Sims S."/>
            <person name="Singer S.R."/>
            <person name="Sinharoy S."/>
            <person name="Sterck L."/>
            <person name="Viollet A."/>
            <person name="Wang B.B."/>
            <person name="Wang K."/>
            <person name="Wang M."/>
            <person name="Wang X."/>
            <person name="Warfsmann J."/>
            <person name="Weissenbach J."/>
            <person name="White D.D."/>
            <person name="White J.D."/>
            <person name="Wiley G.B."/>
            <person name="Wincker P."/>
            <person name="Xing Y."/>
            <person name="Yang L."/>
            <person name="Yao Z."/>
            <person name="Ying F."/>
            <person name="Zhai J."/>
            <person name="Zhou L."/>
            <person name="Zuber A."/>
            <person name="Denarie J."/>
            <person name="Dixon R.A."/>
            <person name="May G.D."/>
            <person name="Schwartz D.C."/>
            <person name="Rogers J."/>
            <person name="Quetier F."/>
            <person name="Town C.D."/>
            <person name="Roe B.A."/>
        </authorList>
    </citation>
    <scope>NUCLEOTIDE SEQUENCE [LARGE SCALE GENOMIC DNA]</scope>
    <source>
        <strain evidence="2">A17</strain>
        <strain evidence="3 4">cv. Jemalong A17</strain>
    </source>
</reference>
<keyword evidence="1 2" id="KW-0812">Transmembrane</keyword>
<keyword evidence="1" id="KW-0472">Membrane</keyword>
<proteinExistence type="predicted"/>
<gene>
    <name evidence="2" type="ordered locus">MTR_7g109590</name>
</gene>
<accession>G7KSU3</accession>
<dbReference type="AlphaFoldDB" id="G7KSU3"/>
<evidence type="ECO:0000313" key="3">
    <source>
        <dbReference type="EnsemblPlants" id="AES82194"/>
    </source>
</evidence>
<feature type="transmembrane region" description="Helical" evidence="1">
    <location>
        <begin position="128"/>
        <end position="154"/>
    </location>
</feature>
<dbReference type="EnsemblPlants" id="AES82194">
    <property type="protein sequence ID" value="AES82194"/>
    <property type="gene ID" value="MTR_7g109590"/>
</dbReference>
<keyword evidence="1" id="KW-1133">Transmembrane helix</keyword>